<dbReference type="PANTHER" id="PTHR40260:SF2">
    <property type="entry name" value="BLR8190 PROTEIN"/>
    <property type="match status" value="1"/>
</dbReference>
<evidence type="ECO:0000259" key="1">
    <source>
        <dbReference type="Pfam" id="PF07110"/>
    </source>
</evidence>
<reference evidence="2 3" key="1">
    <citation type="submission" date="2019-07" db="EMBL/GenBank/DDBJ databases">
        <title>Whole genome shotgun sequence of Gluconobacter kanchanaburiensis NBRC 103587.</title>
        <authorList>
            <person name="Hosoyama A."/>
            <person name="Uohara A."/>
            <person name="Ohji S."/>
            <person name="Ichikawa N."/>
        </authorList>
    </citation>
    <scope>NUCLEOTIDE SEQUENCE [LARGE SCALE GENOMIC DNA]</scope>
    <source>
        <strain evidence="2 3">NBRC 103587</strain>
    </source>
</reference>
<dbReference type="NCBIfam" id="TIGR02118">
    <property type="entry name" value="EthD family reductase"/>
    <property type="match status" value="1"/>
</dbReference>
<name>A0A511BAM9_9PROT</name>
<dbReference type="InterPro" id="IPR009799">
    <property type="entry name" value="EthD_dom"/>
</dbReference>
<proteinExistence type="predicted"/>
<dbReference type="AlphaFoldDB" id="A0A511BAM9"/>
<organism evidence="2 3">
    <name type="scientific">Gluconobacter kanchanaburiensis NBRC 103587</name>
    <dbReference type="NCBI Taxonomy" id="1307948"/>
    <lineage>
        <taxon>Bacteria</taxon>
        <taxon>Pseudomonadati</taxon>
        <taxon>Pseudomonadota</taxon>
        <taxon>Alphaproteobacteria</taxon>
        <taxon>Acetobacterales</taxon>
        <taxon>Acetobacteraceae</taxon>
        <taxon>Gluconobacter</taxon>
    </lineage>
</organism>
<protein>
    <recommendedName>
        <fullName evidence="1">EthD domain-containing protein</fullName>
    </recommendedName>
</protein>
<dbReference type="Pfam" id="PF07110">
    <property type="entry name" value="EthD"/>
    <property type="match status" value="1"/>
</dbReference>
<dbReference type="EMBL" id="BJVA01000030">
    <property type="protein sequence ID" value="GEK97468.1"/>
    <property type="molecule type" value="Genomic_DNA"/>
</dbReference>
<gene>
    <name evidence="2" type="ORF">GKA01_26650</name>
</gene>
<dbReference type="PANTHER" id="PTHR40260">
    <property type="entry name" value="BLR8190 PROTEIN"/>
    <property type="match status" value="1"/>
</dbReference>
<evidence type="ECO:0000313" key="3">
    <source>
        <dbReference type="Proteomes" id="UP000321079"/>
    </source>
</evidence>
<accession>A0A511BAM9</accession>
<feature type="domain" description="EthD" evidence="1">
    <location>
        <begin position="26"/>
        <end position="97"/>
    </location>
</feature>
<dbReference type="InterPro" id="IPR011008">
    <property type="entry name" value="Dimeric_a/b-barrel"/>
</dbReference>
<evidence type="ECO:0000313" key="2">
    <source>
        <dbReference type="EMBL" id="GEK97468.1"/>
    </source>
</evidence>
<dbReference type="SUPFAM" id="SSF54909">
    <property type="entry name" value="Dimeric alpha+beta barrel"/>
    <property type="match status" value="1"/>
</dbReference>
<dbReference type="Gene3D" id="3.30.70.100">
    <property type="match status" value="1"/>
</dbReference>
<keyword evidence="3" id="KW-1185">Reference proteome</keyword>
<sequence length="108" mass="11583">MIVGKGTTNMTTIFVTYPSTGDATFDQSYYVSHHIPLVNKTWLPLGLASATAFFPNPAPNGDFAICECVFKDDNALQAALEAPDTAIIMEDVKNFTSIAPVIIKGVSL</sequence>
<dbReference type="GO" id="GO:0016491">
    <property type="term" value="F:oxidoreductase activity"/>
    <property type="evidence" value="ECO:0007669"/>
    <property type="project" value="InterPro"/>
</dbReference>
<comment type="caution">
    <text evidence="2">The sequence shown here is derived from an EMBL/GenBank/DDBJ whole genome shotgun (WGS) entry which is preliminary data.</text>
</comment>
<dbReference type="Proteomes" id="UP000321079">
    <property type="component" value="Unassembled WGS sequence"/>
</dbReference>